<dbReference type="EMBL" id="KK118695">
    <property type="protein sequence ID" value="KFM73620.1"/>
    <property type="molecule type" value="Genomic_DNA"/>
</dbReference>
<dbReference type="AlphaFoldDB" id="A0A087U8D1"/>
<dbReference type="OMA" id="NCMSERW"/>
<organism evidence="3 4">
    <name type="scientific">Stegodyphus mimosarum</name>
    <name type="common">African social velvet spider</name>
    <dbReference type="NCBI Taxonomy" id="407821"/>
    <lineage>
        <taxon>Eukaryota</taxon>
        <taxon>Metazoa</taxon>
        <taxon>Ecdysozoa</taxon>
        <taxon>Arthropoda</taxon>
        <taxon>Chelicerata</taxon>
        <taxon>Arachnida</taxon>
        <taxon>Araneae</taxon>
        <taxon>Araneomorphae</taxon>
        <taxon>Entelegynae</taxon>
        <taxon>Eresoidea</taxon>
        <taxon>Eresidae</taxon>
        <taxon>Stegodyphus</taxon>
    </lineage>
</organism>
<keyword evidence="4" id="KW-1185">Reference proteome</keyword>
<sequence length="318" mass="36292">MLYEEKILSLQSIRSYVQNIFQKMHLKKEDKDTEFLKKTTVPETLQDLFKKAMNEPSSKKFPSTLRSFALTLHFYSSKAYDFVRETFAKSLPHPQTLRKWYANVGGGPGFTQEVHDTLKSKVSKSKSVIVCSLMVDEMCIRRKVEWTGKKLCGLIDYGTDTNDDSLPEAKSALVFLVNCMSERWKMPIGYFCINSLNGKERANLTSQCLEYLHSTGIHICSITFDGTPCNVAMAEYLGCKSTHLTLMKTWFPHPVTEEPIYVFLDPSNMLKLIRNSVASLVIYDRNGPKISWSFLESLFAGEGRSPSWHKNQTSAFKL</sequence>
<evidence type="ECO:0000259" key="2">
    <source>
        <dbReference type="Pfam" id="PF21787"/>
    </source>
</evidence>
<dbReference type="Pfam" id="PF12017">
    <property type="entry name" value="Tnp_P_element"/>
    <property type="match status" value="1"/>
</dbReference>
<feature type="domain" description="Transposable element P transposase-like RNase H" evidence="2">
    <location>
        <begin position="107"/>
        <end position="238"/>
    </location>
</feature>
<feature type="domain" description="THAP9-like helix-turn-helix" evidence="1">
    <location>
        <begin position="41"/>
        <end position="100"/>
    </location>
</feature>
<gene>
    <name evidence="3" type="ORF">X975_24707</name>
</gene>
<proteinExistence type="predicted"/>
<dbReference type="InterPro" id="IPR021896">
    <property type="entry name" value="THAP9-like_HTH"/>
</dbReference>
<protein>
    <submittedName>
        <fullName evidence="3">THAP domain-containing protein 9</fullName>
    </submittedName>
</protein>
<dbReference type="STRING" id="407821.A0A087U8D1"/>
<evidence type="ECO:0000259" key="1">
    <source>
        <dbReference type="Pfam" id="PF12017"/>
    </source>
</evidence>
<accession>A0A087U8D1</accession>
<dbReference type="Proteomes" id="UP000054359">
    <property type="component" value="Unassembled WGS sequence"/>
</dbReference>
<evidence type="ECO:0000313" key="4">
    <source>
        <dbReference type="Proteomes" id="UP000054359"/>
    </source>
</evidence>
<dbReference type="OrthoDB" id="6489732at2759"/>
<feature type="non-terminal residue" evidence="3">
    <location>
        <position position="318"/>
    </location>
</feature>
<name>A0A087U8D1_STEMI</name>
<evidence type="ECO:0000313" key="3">
    <source>
        <dbReference type="EMBL" id="KFM73620.1"/>
    </source>
</evidence>
<dbReference type="InterPro" id="IPR048365">
    <property type="entry name" value="TNP-like_RNaseH_N"/>
</dbReference>
<dbReference type="Pfam" id="PF21787">
    <property type="entry name" value="TNP-like_RNaseH_N"/>
    <property type="match status" value="1"/>
</dbReference>
<reference evidence="3 4" key="1">
    <citation type="submission" date="2013-11" db="EMBL/GenBank/DDBJ databases">
        <title>Genome sequencing of Stegodyphus mimosarum.</title>
        <authorList>
            <person name="Bechsgaard J."/>
        </authorList>
    </citation>
    <scope>NUCLEOTIDE SEQUENCE [LARGE SCALE GENOMIC DNA]</scope>
</reference>